<protein>
    <submittedName>
        <fullName evidence="11">CUT1 family ABC transporter permease</fullName>
    </submittedName>
</protein>
<comment type="similarity">
    <text evidence="2">Belongs to the binding-protein-dependent transport system permease family. MalFG subfamily.</text>
</comment>
<dbReference type="InterPro" id="IPR000515">
    <property type="entry name" value="MetI-like"/>
</dbReference>
<keyword evidence="3 9" id="KW-0813">Transport</keyword>
<dbReference type="STRING" id="1673428.CPM_0845"/>
<feature type="transmembrane region" description="Helical" evidence="9">
    <location>
        <begin position="194"/>
        <end position="216"/>
    </location>
</feature>
<evidence type="ECO:0000259" key="10">
    <source>
        <dbReference type="PROSITE" id="PS50928"/>
    </source>
</evidence>
<dbReference type="InterPro" id="IPR035906">
    <property type="entry name" value="MetI-like_sf"/>
</dbReference>
<organism evidence="11 12">
    <name type="scientific">Cuniculiplasma divulgatum</name>
    <dbReference type="NCBI Taxonomy" id="1673428"/>
    <lineage>
        <taxon>Archaea</taxon>
        <taxon>Methanobacteriati</taxon>
        <taxon>Thermoplasmatota</taxon>
        <taxon>Thermoplasmata</taxon>
        <taxon>Thermoplasmatales</taxon>
        <taxon>Cuniculiplasmataceae</taxon>
        <taxon>Cuniculiplasma</taxon>
    </lineage>
</organism>
<dbReference type="Gene3D" id="1.10.3720.10">
    <property type="entry name" value="MetI-like"/>
    <property type="match status" value="1"/>
</dbReference>
<evidence type="ECO:0000313" key="11">
    <source>
        <dbReference type="EMBL" id="SJK84692.1"/>
    </source>
</evidence>
<feature type="transmembrane region" description="Helical" evidence="9">
    <location>
        <begin position="255"/>
        <end position="276"/>
    </location>
</feature>
<feature type="transmembrane region" description="Helical" evidence="9">
    <location>
        <begin position="88"/>
        <end position="107"/>
    </location>
</feature>
<name>A0A1R4A6W4_9ARCH</name>
<evidence type="ECO:0000256" key="8">
    <source>
        <dbReference type="ARBA" id="ARBA00023136"/>
    </source>
</evidence>
<feature type="transmembrane region" description="Helical" evidence="9">
    <location>
        <begin position="119"/>
        <end position="142"/>
    </location>
</feature>
<sequence length="287" mass="32006">MHSHTPTYKLIANSRFYKKYKIYIPVIILSIIFIYPLWILIIYAFQPAYLTFEKIYPGQIPLAFTLGNLFESFKEVDLIGPLTRSLEVAFMVGLIAIGLGIPAGYGLSKLTSSLSNKLIVFLFIINMMPGLVIAIPISVYFLNANLDNTVFGVAFAQELVVLPLSVFIMLSGFRSLPHDLEYQARVDGASFSSTFFRLLMPMIRVPIMVAFLLAWMTSWDEFTYAVIIAPIVPTDSTFPVTLYNYVSRNLPLESATFALVATIPVIILAAVLQKYLKGQYLSGGLVG</sequence>
<reference evidence="12" key="1">
    <citation type="submission" date="2016-06" db="EMBL/GenBank/DDBJ databases">
        <authorList>
            <person name="Toshchakov V.S."/>
        </authorList>
    </citation>
    <scope>NUCLEOTIDE SEQUENCE [LARGE SCALE GENOMIC DNA]</scope>
    <source>
        <strain>PM4 (JCM 30641</strain>
        <strain evidence="12">\VKM B-2940)</strain>
    </source>
</reference>
<dbReference type="InterPro" id="IPR050901">
    <property type="entry name" value="BP-dep_ABC_trans_perm"/>
</dbReference>
<dbReference type="Pfam" id="PF00528">
    <property type="entry name" value="BPD_transp_1"/>
    <property type="match status" value="1"/>
</dbReference>
<dbReference type="AlphaFoldDB" id="A0A1R4A6W4"/>
<dbReference type="PANTHER" id="PTHR32243:SF50">
    <property type="entry name" value="MALTOSE_MALTODEXTRIN TRANSPORT SYSTEM PERMEASE PROTEIN MALG"/>
    <property type="match status" value="1"/>
</dbReference>
<evidence type="ECO:0000256" key="9">
    <source>
        <dbReference type="RuleBase" id="RU363032"/>
    </source>
</evidence>
<feature type="transmembrane region" description="Helical" evidence="9">
    <location>
        <begin position="20"/>
        <end position="45"/>
    </location>
</feature>
<keyword evidence="8 9" id="KW-0472">Membrane</keyword>
<keyword evidence="4" id="KW-1003">Cell membrane</keyword>
<dbReference type="KEGG" id="cdiv:CPM_0845"/>
<dbReference type="CDD" id="cd06261">
    <property type="entry name" value="TM_PBP2"/>
    <property type="match status" value="1"/>
</dbReference>
<keyword evidence="12" id="KW-1185">Reference proteome</keyword>
<proteinExistence type="inferred from homology"/>
<evidence type="ECO:0000256" key="4">
    <source>
        <dbReference type="ARBA" id="ARBA00022475"/>
    </source>
</evidence>
<evidence type="ECO:0000313" key="12">
    <source>
        <dbReference type="Proteomes" id="UP000187822"/>
    </source>
</evidence>
<keyword evidence="6 9" id="KW-0812">Transmembrane</keyword>
<accession>A0A1R4A6W4</accession>
<feature type="domain" description="ABC transmembrane type-1" evidence="10">
    <location>
        <begin position="82"/>
        <end position="272"/>
    </location>
</feature>
<evidence type="ECO:0000256" key="5">
    <source>
        <dbReference type="ARBA" id="ARBA00022597"/>
    </source>
</evidence>
<feature type="transmembrane region" description="Helical" evidence="9">
    <location>
        <begin position="154"/>
        <end position="173"/>
    </location>
</feature>
<dbReference type="EMBL" id="LT719092">
    <property type="protein sequence ID" value="SJK84692.1"/>
    <property type="molecule type" value="Genomic_DNA"/>
</dbReference>
<evidence type="ECO:0000256" key="6">
    <source>
        <dbReference type="ARBA" id="ARBA00022692"/>
    </source>
</evidence>
<dbReference type="GO" id="GO:0055085">
    <property type="term" value="P:transmembrane transport"/>
    <property type="evidence" value="ECO:0007669"/>
    <property type="project" value="InterPro"/>
</dbReference>
<comment type="subcellular location">
    <subcellularLocation>
        <location evidence="1 9">Cell membrane</location>
        <topology evidence="1 9">Multi-pass membrane protein</topology>
    </subcellularLocation>
</comment>
<gene>
    <name evidence="11" type="ORF">CPM_0845</name>
</gene>
<keyword evidence="7 9" id="KW-1133">Transmembrane helix</keyword>
<dbReference type="PROSITE" id="PS50928">
    <property type="entry name" value="ABC_TM1"/>
    <property type="match status" value="1"/>
</dbReference>
<keyword evidence="5" id="KW-0762">Sugar transport</keyword>
<evidence type="ECO:0000256" key="2">
    <source>
        <dbReference type="ARBA" id="ARBA00009047"/>
    </source>
</evidence>
<evidence type="ECO:0000256" key="3">
    <source>
        <dbReference type="ARBA" id="ARBA00022448"/>
    </source>
</evidence>
<evidence type="ECO:0000256" key="1">
    <source>
        <dbReference type="ARBA" id="ARBA00004651"/>
    </source>
</evidence>
<dbReference type="PANTHER" id="PTHR32243">
    <property type="entry name" value="MALTOSE TRANSPORT SYSTEM PERMEASE-RELATED"/>
    <property type="match status" value="1"/>
</dbReference>
<dbReference type="Proteomes" id="UP000187822">
    <property type="component" value="Chromosome I"/>
</dbReference>
<dbReference type="SUPFAM" id="SSF161098">
    <property type="entry name" value="MetI-like"/>
    <property type="match status" value="1"/>
</dbReference>
<dbReference type="GO" id="GO:0005886">
    <property type="term" value="C:plasma membrane"/>
    <property type="evidence" value="ECO:0007669"/>
    <property type="project" value="UniProtKB-SubCell"/>
</dbReference>
<evidence type="ECO:0000256" key="7">
    <source>
        <dbReference type="ARBA" id="ARBA00022989"/>
    </source>
</evidence>